<dbReference type="PANTHER" id="PTHR42953:SF3">
    <property type="entry name" value="HIGH-AFFINITY ZINC UPTAKE SYSTEM PROTEIN ZNUA"/>
    <property type="match status" value="1"/>
</dbReference>
<feature type="region of interest" description="Disordered" evidence="4">
    <location>
        <begin position="120"/>
        <end position="147"/>
    </location>
</feature>
<proteinExistence type="inferred from homology"/>
<dbReference type="InterPro" id="IPR006127">
    <property type="entry name" value="ZnuA-like"/>
</dbReference>
<evidence type="ECO:0000256" key="1">
    <source>
        <dbReference type="ARBA" id="ARBA00011028"/>
    </source>
</evidence>
<accession>A0A8S5N410</accession>
<name>A0A8S5N410_9VIRU</name>
<dbReference type="GO" id="GO:0046872">
    <property type="term" value="F:metal ion binding"/>
    <property type="evidence" value="ECO:0007669"/>
    <property type="project" value="InterPro"/>
</dbReference>
<dbReference type="PROSITE" id="PS51257">
    <property type="entry name" value="PROKAR_LIPOPROTEIN"/>
    <property type="match status" value="1"/>
</dbReference>
<dbReference type="InterPro" id="IPR050492">
    <property type="entry name" value="Bact_metal-bind_prot9"/>
</dbReference>
<evidence type="ECO:0000256" key="4">
    <source>
        <dbReference type="SAM" id="MobiDB-lite"/>
    </source>
</evidence>
<sequence>MYKKLVFIFIAALMGACTSRQQADEKTLYVSILPLRSLVGEIVGDDFKIEVLVPPGASPETFEPTPRQFIGLNRAEMIFNVGLIDFETTLLSKIEERGKVVNLSQGIELIAGSCSHAHTPAKQAAAGGDGTSCAEPHNHSHAHGVDPHVWTSPRALQKMAQNAYAAIRRAYPDSVKYETNYKRLQADLRALDARTGEKIAQSGIEYFIIYHPALTYYARDYGIRQVAIEADGKEPSAKRLTQVIRQAREDGVRRILYQSQFPASSVEIIARDIDAEYVEVDPLHEDAIANIDAITDIITRR</sequence>
<keyword evidence="2" id="KW-0813">Transport</keyword>
<reference evidence="5" key="1">
    <citation type="journal article" date="2021" name="Proc. Natl. Acad. Sci. U.S.A.">
        <title>A Catalog of Tens of Thousands of Viruses from Human Metagenomes Reveals Hidden Associations with Chronic Diseases.</title>
        <authorList>
            <person name="Tisza M.J."/>
            <person name="Buck C.B."/>
        </authorList>
    </citation>
    <scope>NUCLEOTIDE SEQUENCE</scope>
    <source>
        <strain evidence="5">CtNWS1</strain>
    </source>
</reference>
<dbReference type="Pfam" id="PF01297">
    <property type="entry name" value="ZnuA"/>
    <property type="match status" value="1"/>
</dbReference>
<dbReference type="PANTHER" id="PTHR42953">
    <property type="entry name" value="HIGH-AFFINITY ZINC UPTAKE SYSTEM PROTEIN ZNUA-RELATED"/>
    <property type="match status" value="1"/>
</dbReference>
<protein>
    <submittedName>
        <fullName evidence="5">ZntC</fullName>
    </submittedName>
</protein>
<comment type="similarity">
    <text evidence="1">Belongs to the bacterial solute-binding protein 9 family.</text>
</comment>
<evidence type="ECO:0000256" key="3">
    <source>
        <dbReference type="ARBA" id="ARBA00022729"/>
    </source>
</evidence>
<evidence type="ECO:0000313" key="5">
    <source>
        <dbReference type="EMBL" id="DAD89216.1"/>
    </source>
</evidence>
<dbReference type="GO" id="GO:0030001">
    <property type="term" value="P:metal ion transport"/>
    <property type="evidence" value="ECO:0007669"/>
    <property type="project" value="InterPro"/>
</dbReference>
<keyword evidence="3" id="KW-0732">Signal</keyword>
<dbReference type="EMBL" id="BK015056">
    <property type="protein sequence ID" value="DAD89216.1"/>
    <property type="molecule type" value="Genomic_DNA"/>
</dbReference>
<evidence type="ECO:0000256" key="2">
    <source>
        <dbReference type="ARBA" id="ARBA00022448"/>
    </source>
</evidence>
<organism evidence="5">
    <name type="scientific">Microviridae sp. ctNWS1</name>
    <dbReference type="NCBI Taxonomy" id="2826733"/>
    <lineage>
        <taxon>Viruses</taxon>
        <taxon>Monodnaviria</taxon>
        <taxon>Sangervirae</taxon>
        <taxon>Phixviricota</taxon>
        <taxon>Malgrandaviricetes</taxon>
        <taxon>Petitvirales</taxon>
        <taxon>Microviridae</taxon>
    </lineage>
</organism>